<keyword evidence="2" id="KW-1185">Reference proteome</keyword>
<protein>
    <submittedName>
        <fullName evidence="1">Uncharacterized protein</fullName>
    </submittedName>
</protein>
<gene>
    <name evidence="1" type="primary">Acey_s0116.g606</name>
    <name evidence="1" type="ORF">Y032_0116g606</name>
</gene>
<proteinExistence type="predicted"/>
<reference evidence="2" key="1">
    <citation type="journal article" date="2015" name="Nat. Genet.">
        <title>The genome and transcriptome of the zoonotic hookworm Ancylostoma ceylanicum identify infection-specific gene families.</title>
        <authorList>
            <person name="Schwarz E.M."/>
            <person name="Hu Y."/>
            <person name="Antoshechkin I."/>
            <person name="Miller M.M."/>
            <person name="Sternberg P.W."/>
            <person name="Aroian R.V."/>
        </authorList>
    </citation>
    <scope>NUCLEOTIDE SEQUENCE</scope>
    <source>
        <strain evidence="2">HY135</strain>
    </source>
</reference>
<name>A0A016TCJ7_9BILA</name>
<dbReference type="AlphaFoldDB" id="A0A016TCJ7"/>
<sequence>MRSSYFLIFLLFAIIQRLHASYPAGIIKEEPAVAIAPAPVIQEVEPASLVESELVAPIPVVESEELVQRPAVVAPTPIVAPAPLPAPMPVMTPAPLVAPSPFFPYAVYSHHHRPRTQVRNTARSYIRETGHTTSTSMAFDAHHIPSTFEYFPRHFYDELLVAAPWRARLYFKKLAAKKAAKVHESFDKNKN</sequence>
<organism evidence="1 2">
    <name type="scientific">Ancylostoma ceylanicum</name>
    <dbReference type="NCBI Taxonomy" id="53326"/>
    <lineage>
        <taxon>Eukaryota</taxon>
        <taxon>Metazoa</taxon>
        <taxon>Ecdysozoa</taxon>
        <taxon>Nematoda</taxon>
        <taxon>Chromadorea</taxon>
        <taxon>Rhabditida</taxon>
        <taxon>Rhabditina</taxon>
        <taxon>Rhabditomorpha</taxon>
        <taxon>Strongyloidea</taxon>
        <taxon>Ancylostomatidae</taxon>
        <taxon>Ancylostomatinae</taxon>
        <taxon>Ancylostoma</taxon>
    </lineage>
</organism>
<accession>A0A016TCJ7</accession>
<comment type="caution">
    <text evidence="1">The sequence shown here is derived from an EMBL/GenBank/DDBJ whole genome shotgun (WGS) entry which is preliminary data.</text>
</comment>
<evidence type="ECO:0000313" key="2">
    <source>
        <dbReference type="Proteomes" id="UP000024635"/>
    </source>
</evidence>
<dbReference type="Proteomes" id="UP000024635">
    <property type="component" value="Unassembled WGS sequence"/>
</dbReference>
<dbReference type="STRING" id="53326.A0A016TCJ7"/>
<dbReference type="EMBL" id="JARK01001452">
    <property type="protein sequence ID" value="EYC00401.1"/>
    <property type="molecule type" value="Genomic_DNA"/>
</dbReference>
<evidence type="ECO:0000313" key="1">
    <source>
        <dbReference type="EMBL" id="EYC00401.1"/>
    </source>
</evidence>